<dbReference type="Proteomes" id="UP001314170">
    <property type="component" value="Unassembled WGS sequence"/>
</dbReference>
<evidence type="ECO:0000256" key="3">
    <source>
        <dbReference type="ARBA" id="ARBA00008891"/>
    </source>
</evidence>
<dbReference type="Pfam" id="PF01095">
    <property type="entry name" value="Pectinesterase"/>
    <property type="match status" value="2"/>
</dbReference>
<dbReference type="InterPro" id="IPR012334">
    <property type="entry name" value="Pectin_lyas_fold"/>
</dbReference>
<proteinExistence type="inferred from homology"/>
<dbReference type="GO" id="GO:0045490">
    <property type="term" value="P:pectin catabolic process"/>
    <property type="evidence" value="ECO:0007669"/>
    <property type="project" value="TreeGrafter"/>
</dbReference>
<dbReference type="InterPro" id="IPR011050">
    <property type="entry name" value="Pectin_lyase_fold/virulence"/>
</dbReference>
<comment type="pathway">
    <text evidence="2">Glycan metabolism; pectin degradation; 2-dehydro-3-deoxy-D-gluconate from pectin: step 1/5.</text>
</comment>
<protein>
    <recommendedName>
        <fullName evidence="4">pectinesterase</fullName>
        <ecNumber evidence="4">3.1.1.11</ecNumber>
    </recommendedName>
</protein>
<dbReference type="PANTHER" id="PTHR31321:SF120">
    <property type="entry name" value="PECTINESTERASE 52-RELATED"/>
    <property type="match status" value="1"/>
</dbReference>
<feature type="domain" description="Pectinesterase catalytic" evidence="9">
    <location>
        <begin position="39"/>
        <end position="194"/>
    </location>
</feature>
<evidence type="ECO:0000256" key="6">
    <source>
        <dbReference type="ARBA" id="ARBA00022801"/>
    </source>
</evidence>
<feature type="chain" id="PRO_5043640131" description="pectinesterase" evidence="8">
    <location>
        <begin position="22"/>
        <end position="328"/>
    </location>
</feature>
<comment type="similarity">
    <text evidence="3">Belongs to the pectinesterase family.</text>
</comment>
<keyword evidence="11" id="KW-1185">Reference proteome</keyword>
<dbReference type="GO" id="GO:0042545">
    <property type="term" value="P:cell wall modification"/>
    <property type="evidence" value="ECO:0007669"/>
    <property type="project" value="InterPro"/>
</dbReference>
<dbReference type="PANTHER" id="PTHR31321">
    <property type="entry name" value="ACYL-COA THIOESTER HYDROLASE YBHC-RELATED"/>
    <property type="match status" value="1"/>
</dbReference>
<evidence type="ECO:0000256" key="5">
    <source>
        <dbReference type="ARBA" id="ARBA00022512"/>
    </source>
</evidence>
<evidence type="ECO:0000313" key="10">
    <source>
        <dbReference type="EMBL" id="CAK7340527.1"/>
    </source>
</evidence>
<keyword evidence="7" id="KW-0063">Aspartyl esterase</keyword>
<dbReference type="SUPFAM" id="SSF51126">
    <property type="entry name" value="Pectin lyase-like"/>
    <property type="match status" value="1"/>
</dbReference>
<keyword evidence="5" id="KW-0134">Cell wall</keyword>
<reference evidence="10 11" key="1">
    <citation type="submission" date="2024-01" db="EMBL/GenBank/DDBJ databases">
        <authorList>
            <person name="Waweru B."/>
        </authorList>
    </citation>
    <scope>NUCLEOTIDE SEQUENCE [LARGE SCALE GENOMIC DNA]</scope>
</reference>
<dbReference type="AlphaFoldDB" id="A0AAV1RY81"/>
<feature type="signal peptide" evidence="8">
    <location>
        <begin position="1"/>
        <end position="21"/>
    </location>
</feature>
<evidence type="ECO:0000256" key="1">
    <source>
        <dbReference type="ARBA" id="ARBA00004191"/>
    </source>
</evidence>
<evidence type="ECO:0000256" key="4">
    <source>
        <dbReference type="ARBA" id="ARBA00013229"/>
    </source>
</evidence>
<comment type="caution">
    <text evidence="10">The sequence shown here is derived from an EMBL/GenBank/DDBJ whole genome shotgun (WGS) entry which is preliminary data.</text>
</comment>
<dbReference type="InterPro" id="IPR000070">
    <property type="entry name" value="Pectinesterase_cat"/>
</dbReference>
<dbReference type="EMBL" id="CAWUPB010001160">
    <property type="protein sequence ID" value="CAK7340527.1"/>
    <property type="molecule type" value="Genomic_DNA"/>
</dbReference>
<keyword evidence="5" id="KW-0964">Secreted</keyword>
<evidence type="ECO:0000256" key="2">
    <source>
        <dbReference type="ARBA" id="ARBA00005184"/>
    </source>
</evidence>
<evidence type="ECO:0000313" key="11">
    <source>
        <dbReference type="Proteomes" id="UP001314170"/>
    </source>
</evidence>
<sequence>MQHSPFIFFVTLFIVTSLGVSQVIDCKPGYGGSKVASTIVVDQSGKGNFRTIQAAIDSIPTNNYQWIKVYINPGTYTEQVTIPVEKPCIFLEGQSRSLATITYSAHERTDLSPTFTSRPSNIVAKGITFKNSYNRQLMQKNYKGDTLPGVVPAISAAIYGDKSAFYDCAFLGFQDTLWDAVGRHHFSNCYIEGAGCEINVTGDGFITAQGREFPYENSGFVFSRCIVSGLQGFRAYLGRAYRPYATVIFRETILSDVVEPFGWDAWIYKGHEGNFTFAEVDCKGPGSDTSKRVPWEKKLDARPLEKFSKSSFIDQDGYEKSSGFPELA</sequence>
<comment type="subcellular location">
    <subcellularLocation>
        <location evidence="1">Secreted</location>
        <location evidence="1">Cell wall</location>
    </subcellularLocation>
</comment>
<accession>A0AAV1RY81</accession>
<evidence type="ECO:0000256" key="7">
    <source>
        <dbReference type="ARBA" id="ARBA00023085"/>
    </source>
</evidence>
<evidence type="ECO:0000256" key="8">
    <source>
        <dbReference type="SAM" id="SignalP"/>
    </source>
</evidence>
<dbReference type="EC" id="3.1.1.11" evidence="4"/>
<feature type="domain" description="Pectinesterase catalytic" evidence="9">
    <location>
        <begin position="204"/>
        <end position="315"/>
    </location>
</feature>
<name>A0AAV1RY81_9ROSI</name>
<keyword evidence="8" id="KW-0732">Signal</keyword>
<dbReference type="Gene3D" id="2.160.20.10">
    <property type="entry name" value="Single-stranded right-handed beta-helix, Pectin lyase-like"/>
    <property type="match status" value="1"/>
</dbReference>
<dbReference type="GO" id="GO:0030599">
    <property type="term" value="F:pectinesterase activity"/>
    <property type="evidence" value="ECO:0007669"/>
    <property type="project" value="UniProtKB-EC"/>
</dbReference>
<keyword evidence="6" id="KW-0378">Hydrolase</keyword>
<gene>
    <name evidence="10" type="ORF">DCAF_LOCUS15610</name>
</gene>
<organism evidence="10 11">
    <name type="scientific">Dovyalis caffra</name>
    <dbReference type="NCBI Taxonomy" id="77055"/>
    <lineage>
        <taxon>Eukaryota</taxon>
        <taxon>Viridiplantae</taxon>
        <taxon>Streptophyta</taxon>
        <taxon>Embryophyta</taxon>
        <taxon>Tracheophyta</taxon>
        <taxon>Spermatophyta</taxon>
        <taxon>Magnoliopsida</taxon>
        <taxon>eudicotyledons</taxon>
        <taxon>Gunneridae</taxon>
        <taxon>Pentapetalae</taxon>
        <taxon>rosids</taxon>
        <taxon>fabids</taxon>
        <taxon>Malpighiales</taxon>
        <taxon>Salicaceae</taxon>
        <taxon>Flacourtieae</taxon>
        <taxon>Dovyalis</taxon>
    </lineage>
</organism>
<evidence type="ECO:0000259" key="9">
    <source>
        <dbReference type="Pfam" id="PF01095"/>
    </source>
</evidence>